<accession>A0A1Z5JPZ7</accession>
<evidence type="ECO:0000256" key="2">
    <source>
        <dbReference type="SAM" id="Phobius"/>
    </source>
</evidence>
<evidence type="ECO:0000313" key="4">
    <source>
        <dbReference type="Proteomes" id="UP000198406"/>
    </source>
</evidence>
<dbReference type="InterPro" id="IPR021067">
    <property type="entry name" value="Glycosyltransferase"/>
</dbReference>
<keyword evidence="2" id="KW-0472">Membrane</keyword>
<dbReference type="OrthoDB" id="76265at2759"/>
<evidence type="ECO:0000313" key="3">
    <source>
        <dbReference type="EMBL" id="GAX16105.1"/>
    </source>
</evidence>
<dbReference type="EMBL" id="BDSP01000102">
    <property type="protein sequence ID" value="GAX16105.1"/>
    <property type="molecule type" value="Genomic_DNA"/>
</dbReference>
<dbReference type="Proteomes" id="UP000198406">
    <property type="component" value="Unassembled WGS sequence"/>
</dbReference>
<dbReference type="PANTHER" id="PTHR34496">
    <property type="entry name" value="GLCNAC TRANSFERASE-RELATED"/>
    <property type="match status" value="1"/>
</dbReference>
<comment type="caution">
    <text evidence="3">The sequence shown here is derived from an EMBL/GenBank/DDBJ whole genome shotgun (WGS) entry which is preliminary data.</text>
</comment>
<organism evidence="3 4">
    <name type="scientific">Fistulifera solaris</name>
    <name type="common">Oleaginous diatom</name>
    <dbReference type="NCBI Taxonomy" id="1519565"/>
    <lineage>
        <taxon>Eukaryota</taxon>
        <taxon>Sar</taxon>
        <taxon>Stramenopiles</taxon>
        <taxon>Ochrophyta</taxon>
        <taxon>Bacillariophyta</taxon>
        <taxon>Bacillariophyceae</taxon>
        <taxon>Bacillariophycidae</taxon>
        <taxon>Naviculales</taxon>
        <taxon>Naviculaceae</taxon>
        <taxon>Fistulifera</taxon>
    </lineage>
</organism>
<dbReference type="InterPro" id="IPR029044">
    <property type="entry name" value="Nucleotide-diphossugar_trans"/>
</dbReference>
<dbReference type="Pfam" id="PF11397">
    <property type="entry name" value="GlcNAc"/>
    <property type="match status" value="1"/>
</dbReference>
<feature type="transmembrane region" description="Helical" evidence="2">
    <location>
        <begin position="457"/>
        <end position="476"/>
    </location>
</feature>
<evidence type="ECO:0000256" key="1">
    <source>
        <dbReference type="SAM" id="MobiDB-lite"/>
    </source>
</evidence>
<protein>
    <submittedName>
        <fullName evidence="3">Uncharacterized protein</fullName>
    </submittedName>
</protein>
<gene>
    <name evidence="3" type="ORF">FisN_3Hh415</name>
</gene>
<feature type="region of interest" description="Disordered" evidence="1">
    <location>
        <begin position="481"/>
        <end position="502"/>
    </location>
</feature>
<proteinExistence type="predicted"/>
<dbReference type="SUPFAM" id="SSF53448">
    <property type="entry name" value="Nucleotide-diphospho-sugar transferases"/>
    <property type="match status" value="1"/>
</dbReference>
<dbReference type="PANTHER" id="PTHR34496:SF6">
    <property type="entry name" value="GLYCOSYLTRANSFERASE 2-LIKE DOMAIN-CONTAINING PROTEIN"/>
    <property type="match status" value="1"/>
</dbReference>
<dbReference type="AlphaFoldDB" id="A0A1Z5JPZ7"/>
<reference evidence="3 4" key="1">
    <citation type="journal article" date="2015" name="Plant Cell">
        <title>Oil accumulation by the oleaginous diatom Fistulifera solaris as revealed by the genome and transcriptome.</title>
        <authorList>
            <person name="Tanaka T."/>
            <person name="Maeda Y."/>
            <person name="Veluchamy A."/>
            <person name="Tanaka M."/>
            <person name="Abida H."/>
            <person name="Marechal E."/>
            <person name="Bowler C."/>
            <person name="Muto M."/>
            <person name="Sunaga Y."/>
            <person name="Tanaka M."/>
            <person name="Yoshino T."/>
            <person name="Taniguchi T."/>
            <person name="Fukuda Y."/>
            <person name="Nemoto M."/>
            <person name="Matsumoto M."/>
            <person name="Wong P.S."/>
            <person name="Aburatani S."/>
            <person name="Fujibuchi W."/>
        </authorList>
    </citation>
    <scope>NUCLEOTIDE SEQUENCE [LARGE SCALE GENOMIC DNA]</scope>
    <source>
        <strain evidence="3 4">JPCC DA0580</strain>
    </source>
</reference>
<keyword evidence="2" id="KW-1133">Transmembrane helix</keyword>
<keyword evidence="2" id="KW-0812">Transmembrane</keyword>
<name>A0A1Z5JPZ7_FISSO</name>
<keyword evidence="4" id="KW-1185">Reference proteome</keyword>
<dbReference type="InParanoid" id="A0A1Z5JPZ7"/>
<sequence>MAPKVVDSTTGITTAVDSSAVAGTPVPPAEGGNGKIFVSVVSYRDGERCGETLKSIFENAKDPNRVVIGLIEQNEAQDKFCMEEYCKAYGVTTIDRRNIREGMTKVVANPEELKKCPHANQVNYGAIFHINAKGPIFARSLTRKILGNEEFCMQVDAHTSFAKDWDEMVVEEWRNTENEFGVITSVPPAKSEQESYTVGGSKGNRVPRQCKIDFRENHFPDFESPADGYAEDLVKPLLSHGWSAAFSFAKCHLEESAPYDPFLHYALPIEQFSRYVRFWTRGYDTYTPTRNIVFHDYGPQPNGHGNNEWFKRQRDRFRKASIQRVQTALQIEGGETEEKAQANLGIYGLGKRRTLQQFQKFANMDFKTLKGNSGPNQRCSGAQWVPYDASISPVDNLFDNPDNLDPQPEFPLRSEMVFYEQVVLKSPHAAYNPPRTEYHPVSVSVPVNDTQSSLPSLPVLFILWVLGLVFWCLFCMKPSNRKTRPKKKKSLDLDESAAYKDV</sequence>